<name>H6BZC9_EXODN</name>
<reference evidence="1" key="1">
    <citation type="submission" date="2011-07" db="EMBL/GenBank/DDBJ databases">
        <title>The Genome Sequence of Exophiala (Wangiella) dermatitidis NIH/UT8656.</title>
        <authorList>
            <consortium name="The Broad Institute Genome Sequencing Platform"/>
            <person name="Cuomo C."/>
            <person name="Wang Z."/>
            <person name="Hunicke-Smith S."/>
            <person name="Szanislo P.J."/>
            <person name="Earl A."/>
            <person name="Young S.K."/>
            <person name="Zeng Q."/>
            <person name="Gargeya S."/>
            <person name="Fitzgerald M."/>
            <person name="Haas B."/>
            <person name="Abouelleil A."/>
            <person name="Alvarado L."/>
            <person name="Arachchi H.M."/>
            <person name="Berlin A."/>
            <person name="Brown A."/>
            <person name="Chapman S.B."/>
            <person name="Chen Z."/>
            <person name="Dunbar C."/>
            <person name="Freedman E."/>
            <person name="Gearin G."/>
            <person name="Gellesch M."/>
            <person name="Goldberg J."/>
            <person name="Griggs A."/>
            <person name="Gujja S."/>
            <person name="Heiman D."/>
            <person name="Howarth C."/>
            <person name="Larson L."/>
            <person name="Lui A."/>
            <person name="MacDonald P.J.P."/>
            <person name="Montmayeur A."/>
            <person name="Murphy C."/>
            <person name="Neiman D."/>
            <person name="Pearson M."/>
            <person name="Priest M."/>
            <person name="Roberts A."/>
            <person name="Saif S."/>
            <person name="Shea T."/>
            <person name="Shenoy N."/>
            <person name="Sisk P."/>
            <person name="Stolte C."/>
            <person name="Sykes S."/>
            <person name="Wortman J."/>
            <person name="Nusbaum C."/>
            <person name="Birren B."/>
        </authorList>
    </citation>
    <scope>NUCLEOTIDE SEQUENCE</scope>
    <source>
        <strain evidence="1">NIH/UT8656</strain>
    </source>
</reference>
<dbReference type="GeneID" id="20309686"/>
<accession>H6BZC9</accession>
<dbReference type="VEuPathDB" id="FungiDB:HMPREF1120_05047"/>
<evidence type="ECO:0000313" key="1">
    <source>
        <dbReference type="EMBL" id="EHY56991.1"/>
    </source>
</evidence>
<organism evidence="1 2">
    <name type="scientific">Exophiala dermatitidis (strain ATCC 34100 / CBS 525.76 / NIH/UT8656)</name>
    <name type="common">Black yeast</name>
    <name type="synonym">Wangiella dermatitidis</name>
    <dbReference type="NCBI Taxonomy" id="858893"/>
    <lineage>
        <taxon>Eukaryota</taxon>
        <taxon>Fungi</taxon>
        <taxon>Dikarya</taxon>
        <taxon>Ascomycota</taxon>
        <taxon>Pezizomycotina</taxon>
        <taxon>Eurotiomycetes</taxon>
        <taxon>Chaetothyriomycetidae</taxon>
        <taxon>Chaetothyriales</taxon>
        <taxon>Herpotrichiellaceae</taxon>
        <taxon>Exophiala</taxon>
    </lineage>
</organism>
<dbReference type="HOGENOM" id="CLU_1510614_0_0_1"/>
<keyword evidence="2" id="KW-1185">Reference proteome</keyword>
<dbReference type="Proteomes" id="UP000007304">
    <property type="component" value="Unassembled WGS sequence"/>
</dbReference>
<dbReference type="RefSeq" id="XP_009157452.1">
    <property type="nucleotide sequence ID" value="XM_009159204.1"/>
</dbReference>
<dbReference type="AlphaFoldDB" id="H6BZC9"/>
<proteinExistence type="predicted"/>
<gene>
    <name evidence="1" type="ORF">HMPREF1120_05047</name>
</gene>
<dbReference type="EMBL" id="JH226133">
    <property type="protein sequence ID" value="EHY56991.1"/>
    <property type="molecule type" value="Genomic_DNA"/>
</dbReference>
<dbReference type="InParanoid" id="H6BZC9"/>
<sequence length="178" mass="20069">MFDHGLTPLLSDCALLLDAGPKPTKGGAHDFTQRATGRRGFVNVVHRRGSESPFPVSKIGPNQICSLVIEGRDLIFPSQNAQLDNVVERRTLIDLWLRRESPYEEVLHCVHRGVMDGVQEIRSICVFLGLVKKLTELSGPVAEKLAWNEEMLALFFRVFSIHHQFDRRTLTPSVELLV</sequence>
<protein>
    <submittedName>
        <fullName evidence="1">Uncharacterized protein</fullName>
    </submittedName>
</protein>
<evidence type="ECO:0000313" key="2">
    <source>
        <dbReference type="Proteomes" id="UP000007304"/>
    </source>
</evidence>